<comment type="pathway">
    <text evidence="2 7">Isoprenoid biosynthesis; isopentenyl diphosphate biosynthesis via DXP pathway; isopentenyl diphosphate from 1-deoxy-D-xylulose 5-phosphate: step 2/6.</text>
</comment>
<dbReference type="HAMAP" id="MF_00108">
    <property type="entry name" value="IspD"/>
    <property type="match status" value="1"/>
</dbReference>
<dbReference type="CDD" id="cd02516">
    <property type="entry name" value="CDP-ME_synthetase"/>
    <property type="match status" value="1"/>
</dbReference>
<evidence type="ECO:0000256" key="1">
    <source>
        <dbReference type="ARBA" id="ARBA00001282"/>
    </source>
</evidence>
<keyword evidence="4 7" id="KW-0808">Transferase</keyword>
<dbReference type="AlphaFoldDB" id="A0A2M7SDC1"/>
<dbReference type="PANTHER" id="PTHR32125:SF4">
    <property type="entry name" value="2-C-METHYL-D-ERYTHRITOL 4-PHOSPHATE CYTIDYLYLTRANSFERASE, CHLOROPLASTIC"/>
    <property type="match status" value="1"/>
</dbReference>
<comment type="catalytic activity">
    <reaction evidence="1 7">
        <text>2-C-methyl-D-erythritol 4-phosphate + CTP + H(+) = 4-CDP-2-C-methyl-D-erythritol + diphosphate</text>
        <dbReference type="Rhea" id="RHEA:13429"/>
        <dbReference type="ChEBI" id="CHEBI:15378"/>
        <dbReference type="ChEBI" id="CHEBI:33019"/>
        <dbReference type="ChEBI" id="CHEBI:37563"/>
        <dbReference type="ChEBI" id="CHEBI:57823"/>
        <dbReference type="ChEBI" id="CHEBI:58262"/>
        <dbReference type="EC" id="2.7.7.60"/>
    </reaction>
</comment>
<dbReference type="GO" id="GO:0050518">
    <property type="term" value="F:2-C-methyl-D-erythritol 4-phosphate cytidylyltransferase activity"/>
    <property type="evidence" value="ECO:0007669"/>
    <property type="project" value="UniProtKB-UniRule"/>
</dbReference>
<keyword evidence="5 7" id="KW-0548">Nucleotidyltransferase</keyword>
<comment type="caution">
    <text evidence="8">The sequence shown here is derived from an EMBL/GenBank/DDBJ whole genome shotgun (WGS) entry which is preliminary data.</text>
</comment>
<dbReference type="InterPro" id="IPR018294">
    <property type="entry name" value="ISPD_synthase_CS"/>
</dbReference>
<keyword evidence="6 7" id="KW-0414">Isoprene biosynthesis</keyword>
<dbReference type="FunFam" id="3.90.550.10:FF:000003">
    <property type="entry name" value="2-C-methyl-D-erythritol 4-phosphate cytidylyltransferase"/>
    <property type="match status" value="1"/>
</dbReference>
<evidence type="ECO:0000256" key="3">
    <source>
        <dbReference type="ARBA" id="ARBA00009789"/>
    </source>
</evidence>
<evidence type="ECO:0000256" key="6">
    <source>
        <dbReference type="ARBA" id="ARBA00023229"/>
    </source>
</evidence>
<evidence type="ECO:0000256" key="4">
    <source>
        <dbReference type="ARBA" id="ARBA00022679"/>
    </source>
</evidence>
<dbReference type="InterPro" id="IPR001228">
    <property type="entry name" value="IspD"/>
</dbReference>
<evidence type="ECO:0000256" key="7">
    <source>
        <dbReference type="HAMAP-Rule" id="MF_00108"/>
    </source>
</evidence>
<organism evidence="8 9">
    <name type="scientific">Candidatus Desantisbacteria bacterium CG_4_10_14_0_8_um_filter_48_22</name>
    <dbReference type="NCBI Taxonomy" id="1974543"/>
    <lineage>
        <taxon>Bacteria</taxon>
        <taxon>Candidatus Desantisiibacteriota</taxon>
    </lineage>
</organism>
<dbReference type="SUPFAM" id="SSF53448">
    <property type="entry name" value="Nucleotide-diphospho-sugar transferases"/>
    <property type="match status" value="1"/>
</dbReference>
<dbReference type="Pfam" id="PF01128">
    <property type="entry name" value="IspD"/>
    <property type="match status" value="1"/>
</dbReference>
<comment type="function">
    <text evidence="7">Catalyzes the formation of 4-diphosphocytidyl-2-C-methyl-D-erythritol from CTP and 2-C-methyl-D-erythritol 4-phosphate (MEP).</text>
</comment>
<dbReference type="InterPro" id="IPR034683">
    <property type="entry name" value="IspD/TarI"/>
</dbReference>
<name>A0A2M7SDC1_9BACT</name>
<feature type="site" description="Transition state stabilizer" evidence="7">
    <location>
        <position position="36"/>
    </location>
</feature>
<feature type="site" description="Positions MEP for the nucleophilic attack" evidence="7">
    <location>
        <position position="233"/>
    </location>
</feature>
<dbReference type="UniPathway" id="UPA00056">
    <property type="reaction ID" value="UER00093"/>
</dbReference>
<comment type="similarity">
    <text evidence="3 7">Belongs to the IspD/TarI cytidylyltransferase family. IspD subfamily.</text>
</comment>
<dbReference type="EC" id="2.7.7.60" evidence="7"/>
<dbReference type="PROSITE" id="PS01295">
    <property type="entry name" value="ISPD"/>
    <property type="match status" value="1"/>
</dbReference>
<dbReference type="NCBIfam" id="TIGR00453">
    <property type="entry name" value="ispD"/>
    <property type="match status" value="1"/>
</dbReference>
<gene>
    <name evidence="7 8" type="primary">ispD</name>
    <name evidence="8" type="ORF">COY52_04805</name>
</gene>
<feature type="site" description="Transition state stabilizer" evidence="7">
    <location>
        <position position="45"/>
    </location>
</feature>
<proteinExistence type="inferred from homology"/>
<dbReference type="EMBL" id="PFMR01000129">
    <property type="protein sequence ID" value="PIZ17283.1"/>
    <property type="molecule type" value="Genomic_DNA"/>
</dbReference>
<protein>
    <recommendedName>
        <fullName evidence="7">2-C-methyl-D-erythritol 4-phosphate cytidylyltransferase</fullName>
        <ecNumber evidence="7">2.7.7.60</ecNumber>
    </recommendedName>
    <alternativeName>
        <fullName evidence="7">4-diphosphocytidyl-2C-methyl-D-erythritol synthase</fullName>
    </alternativeName>
    <alternativeName>
        <fullName evidence="7">MEP cytidylyltransferase</fullName>
        <shortName evidence="7">MCT</shortName>
    </alternativeName>
</protein>
<reference evidence="9" key="1">
    <citation type="submission" date="2017-09" db="EMBL/GenBank/DDBJ databases">
        <title>Depth-based differentiation of microbial function through sediment-hosted aquifers and enrichment of novel symbionts in the deep terrestrial subsurface.</title>
        <authorList>
            <person name="Probst A.J."/>
            <person name="Ladd B."/>
            <person name="Jarett J.K."/>
            <person name="Geller-Mcgrath D.E."/>
            <person name="Sieber C.M.K."/>
            <person name="Emerson J.B."/>
            <person name="Anantharaman K."/>
            <person name="Thomas B.C."/>
            <person name="Malmstrom R."/>
            <person name="Stieglmeier M."/>
            <person name="Klingl A."/>
            <person name="Woyke T."/>
            <person name="Ryan C.M."/>
            <person name="Banfield J.F."/>
        </authorList>
    </citation>
    <scope>NUCLEOTIDE SEQUENCE [LARGE SCALE GENOMIC DNA]</scope>
</reference>
<dbReference type="Gene3D" id="3.90.550.10">
    <property type="entry name" value="Spore Coat Polysaccharide Biosynthesis Protein SpsA, Chain A"/>
    <property type="match status" value="1"/>
</dbReference>
<dbReference type="GO" id="GO:0019288">
    <property type="term" value="P:isopentenyl diphosphate biosynthetic process, methylerythritol 4-phosphate pathway"/>
    <property type="evidence" value="ECO:0007669"/>
    <property type="project" value="UniProtKB-UniRule"/>
</dbReference>
<dbReference type="InterPro" id="IPR029044">
    <property type="entry name" value="Nucleotide-diphossugar_trans"/>
</dbReference>
<evidence type="ECO:0000313" key="9">
    <source>
        <dbReference type="Proteomes" id="UP000229307"/>
    </source>
</evidence>
<dbReference type="Proteomes" id="UP000229307">
    <property type="component" value="Unassembled WGS sequence"/>
</dbReference>
<dbReference type="PANTHER" id="PTHR32125">
    <property type="entry name" value="2-C-METHYL-D-ERYTHRITOL 4-PHOSPHATE CYTIDYLYLTRANSFERASE, CHLOROPLASTIC"/>
    <property type="match status" value="1"/>
</dbReference>
<sequence>MSRDLCDTTLVSRIQDLFGGDMKACAIIVAAGKGKRFSDEKDSYKQFLMLGGKPVICWSLELFENLAGIRDVVIVAPDDRMGFCRSIAKRHKYGKVKAVVPGGRFRQDSVYSGLLKTAKDIDIILIHDSVRPLATAGLVSLCMEEAVRCGAAVPAVPVKDTVKLGNKKMFVEQTIDRSKLWSVQTPQCFKRAVIIKAYDKARKDGFVGSDDSSVVERLPHEVKIVSGSEENIKITYPEDFTLAEAILKRRGA</sequence>
<dbReference type="InterPro" id="IPR050088">
    <property type="entry name" value="IspD/TarI_cytidylyltransf_bact"/>
</dbReference>
<accession>A0A2M7SDC1</accession>
<evidence type="ECO:0000256" key="2">
    <source>
        <dbReference type="ARBA" id="ARBA00004787"/>
    </source>
</evidence>
<evidence type="ECO:0000313" key="8">
    <source>
        <dbReference type="EMBL" id="PIZ17283.1"/>
    </source>
</evidence>
<evidence type="ECO:0000256" key="5">
    <source>
        <dbReference type="ARBA" id="ARBA00022695"/>
    </source>
</evidence>
<feature type="site" description="Positions MEP for the nucleophilic attack" evidence="7">
    <location>
        <position position="177"/>
    </location>
</feature>